<organism evidence="2 3">
    <name type="scientific">Candidatus Shapirobacteria bacterium CG03_land_8_20_14_0_80_35_14</name>
    <dbReference type="NCBI Taxonomy" id="1974878"/>
    <lineage>
        <taxon>Bacteria</taxon>
        <taxon>Candidatus Shapironibacteriota</taxon>
    </lineage>
</organism>
<keyword evidence="1" id="KW-0812">Transmembrane</keyword>
<gene>
    <name evidence="2" type="ORF">COS53_00230</name>
</gene>
<protein>
    <submittedName>
        <fullName evidence="2">Uncharacterized protein</fullName>
    </submittedName>
</protein>
<sequence length="184" mass="21474">MNIFTIIFSLLSYILISLIYLLYRSLQLKKYRGKDIIYSGIVTGNIYELKHSTENQKLVQTDPIDKVILGKVTDCGYETDSYIIELYEKNILIYDKPSIYSLLKTLFNLINKQKVISIPYENVLNWYIGKNQKYVAIESFLPDSKKDLAFVTYVIGLDIQTHLQMKIANKFSQEPVMKFMSQNK</sequence>
<evidence type="ECO:0000313" key="3">
    <source>
        <dbReference type="Proteomes" id="UP000229191"/>
    </source>
</evidence>
<keyword evidence="1" id="KW-1133">Transmembrane helix</keyword>
<reference evidence="3" key="1">
    <citation type="submission" date="2017-09" db="EMBL/GenBank/DDBJ databases">
        <title>Depth-based differentiation of microbial function through sediment-hosted aquifers and enrichment of novel symbionts in the deep terrestrial subsurface.</title>
        <authorList>
            <person name="Probst A.J."/>
            <person name="Ladd B."/>
            <person name="Jarett J.K."/>
            <person name="Geller-Mcgrath D.E."/>
            <person name="Sieber C.M.K."/>
            <person name="Emerson J.B."/>
            <person name="Anantharaman K."/>
            <person name="Thomas B.C."/>
            <person name="Malmstrom R."/>
            <person name="Stieglmeier M."/>
            <person name="Klingl A."/>
            <person name="Woyke T."/>
            <person name="Ryan C.M."/>
            <person name="Banfield J.F."/>
        </authorList>
    </citation>
    <scope>NUCLEOTIDE SEQUENCE [LARGE SCALE GENOMIC DNA]</scope>
</reference>
<dbReference type="EMBL" id="PEVB01000008">
    <property type="protein sequence ID" value="PIV07856.1"/>
    <property type="molecule type" value="Genomic_DNA"/>
</dbReference>
<dbReference type="Proteomes" id="UP000229191">
    <property type="component" value="Unassembled WGS sequence"/>
</dbReference>
<keyword evidence="1" id="KW-0472">Membrane</keyword>
<evidence type="ECO:0000313" key="2">
    <source>
        <dbReference type="EMBL" id="PIV07856.1"/>
    </source>
</evidence>
<dbReference type="AlphaFoldDB" id="A0A2M7BQS8"/>
<comment type="caution">
    <text evidence="2">The sequence shown here is derived from an EMBL/GenBank/DDBJ whole genome shotgun (WGS) entry which is preliminary data.</text>
</comment>
<proteinExistence type="predicted"/>
<accession>A0A2M7BQS8</accession>
<feature type="transmembrane region" description="Helical" evidence="1">
    <location>
        <begin position="6"/>
        <end position="23"/>
    </location>
</feature>
<evidence type="ECO:0000256" key="1">
    <source>
        <dbReference type="SAM" id="Phobius"/>
    </source>
</evidence>
<name>A0A2M7BQS8_9BACT</name>